<dbReference type="Pfam" id="PF00702">
    <property type="entry name" value="Hydrolase"/>
    <property type="match status" value="1"/>
</dbReference>
<dbReference type="Gene3D" id="2.70.150.10">
    <property type="entry name" value="Calcium-transporting ATPase, cytoplasmic transduction domain A"/>
    <property type="match status" value="1"/>
</dbReference>
<evidence type="ECO:0000256" key="2">
    <source>
        <dbReference type="ARBA" id="ARBA00006024"/>
    </source>
</evidence>
<evidence type="ECO:0000256" key="12">
    <source>
        <dbReference type="ARBA" id="ARBA00022989"/>
    </source>
</evidence>
<dbReference type="GO" id="GO:0055070">
    <property type="term" value="P:copper ion homeostasis"/>
    <property type="evidence" value="ECO:0007669"/>
    <property type="project" value="TreeGrafter"/>
</dbReference>
<feature type="transmembrane region" description="Helical" evidence="15">
    <location>
        <begin position="445"/>
        <end position="463"/>
    </location>
</feature>
<dbReference type="SUPFAM" id="SSF81653">
    <property type="entry name" value="Calcium ATPase, transduction domain A"/>
    <property type="match status" value="1"/>
</dbReference>
<keyword evidence="10" id="KW-0460">Magnesium</keyword>
<evidence type="ECO:0000256" key="13">
    <source>
        <dbReference type="ARBA" id="ARBA00023065"/>
    </source>
</evidence>
<dbReference type="GO" id="GO:0005507">
    <property type="term" value="F:copper ion binding"/>
    <property type="evidence" value="ECO:0007669"/>
    <property type="project" value="TreeGrafter"/>
</dbReference>
<dbReference type="Gene3D" id="3.40.1110.10">
    <property type="entry name" value="Calcium-transporting ATPase, cytoplasmic domain N"/>
    <property type="match status" value="1"/>
</dbReference>
<keyword evidence="14 15" id="KW-0472">Membrane</keyword>
<dbReference type="Pfam" id="PF00122">
    <property type="entry name" value="E1-E2_ATPase"/>
    <property type="match status" value="1"/>
</dbReference>
<evidence type="ECO:0000259" key="17">
    <source>
        <dbReference type="Pfam" id="PF12156"/>
    </source>
</evidence>
<evidence type="ECO:0000256" key="10">
    <source>
        <dbReference type="ARBA" id="ARBA00022842"/>
    </source>
</evidence>
<keyword evidence="6 15" id="KW-0812">Transmembrane</keyword>
<dbReference type="InterPro" id="IPR027256">
    <property type="entry name" value="P-typ_ATPase_IB"/>
</dbReference>
<keyword evidence="7 15" id="KW-0479">Metal-binding</keyword>
<keyword evidence="12 15" id="KW-1133">Transmembrane helix</keyword>
<feature type="domain" description="P-type ATPase A" evidence="16">
    <location>
        <begin position="307"/>
        <end position="397"/>
    </location>
</feature>
<keyword evidence="3" id="KW-0813">Transport</keyword>
<feature type="transmembrane region" description="Helical" evidence="15">
    <location>
        <begin position="194"/>
        <end position="214"/>
    </location>
</feature>
<sequence length="797" mass="88358">MDLHEQHSSCTHCGIEISDRASAIFSDKGEAFCCWGCETVYKILRKEHFSLINKPSANLPEYDFLDNESFLKDYLVSVDNRKGMRFFVEGIQCTACLWIIDQIPDWVPQVENVHLNMSQNTLLVSLKEPGYFGKVASVLSALGYKAYPIKGLDEAKHFQKKENHQQLMRLGIAAACAGNIMLFSFSLYSGLKGQMAGVFGCLNLAFFIPVLIYCARPFYNNLWRSLKARRPSIDLPIVAAVIIGFVLSLFNLIRGNEAFYFDSLSVLIFLLLASRYFLSRTQQTFINSSYLQTFITSQACRRWNSGNHEYEKVPARHLNVDDKVLVKEGERIPADGVVASKWVNINPSILTGESLPQKLFKGSEIFAGTQVVSDSVEILVRRTTDNSRIGQILKKVEEQIYNKTPLISLTDRAAQYFSIFVLAVGAVFFSFYITIDPGEAVKRTLALIILACPCALALATPLAQSLSLRKASRKGYLIKNAESLEKLNNVKNAFFDKTGTLTRGRFEFLKWKSPDMDESRDFLPDMQTLNAIYSIEVNSQHPIARTLVKHLEGKCVNKLPAISLTELPGSGISGIVDNDHYEIISALPDDKDENDSDIISSLTSIYRNGNIVAHACIGDVLHSDAKQTVTRLKSMGIKTHILSGDKRIPVSSVARKLHLADDQISPELFPEKKNEVIKNFPDSLMVGDGANDSLAMSSDTVSIAVQGSVESCLVAADIYVTKGGVSPVEELILLSKNTFSVVKRNLVFSFIYNAAGGLAALLGYISPLTAAILMPVSSLTVLFSSFLGTKFLRRFNK</sequence>
<accession>A0A941W4M1</accession>
<keyword evidence="8 15" id="KW-0547">Nucleotide-binding</keyword>
<dbReference type="NCBIfam" id="TIGR01494">
    <property type="entry name" value="ATPase_P-type"/>
    <property type="match status" value="1"/>
</dbReference>
<dbReference type="SUPFAM" id="SSF81665">
    <property type="entry name" value="Calcium ATPase, transmembrane domain M"/>
    <property type="match status" value="1"/>
</dbReference>
<keyword evidence="4 15" id="KW-1003">Cell membrane</keyword>
<dbReference type="PRINTS" id="PR00119">
    <property type="entry name" value="CATATPASE"/>
</dbReference>
<evidence type="ECO:0000256" key="9">
    <source>
        <dbReference type="ARBA" id="ARBA00022840"/>
    </source>
</evidence>
<dbReference type="NCBIfam" id="TIGR01525">
    <property type="entry name" value="ATPase-IB_hvy"/>
    <property type="match status" value="1"/>
</dbReference>
<dbReference type="InterPro" id="IPR036163">
    <property type="entry name" value="HMA_dom_sf"/>
</dbReference>
<evidence type="ECO:0000256" key="3">
    <source>
        <dbReference type="ARBA" id="ARBA00022448"/>
    </source>
</evidence>
<dbReference type="SUPFAM" id="SSF56784">
    <property type="entry name" value="HAD-like"/>
    <property type="match status" value="1"/>
</dbReference>
<dbReference type="Gene3D" id="3.40.50.1000">
    <property type="entry name" value="HAD superfamily/HAD-like"/>
    <property type="match status" value="1"/>
</dbReference>
<keyword evidence="11" id="KW-1278">Translocase</keyword>
<feature type="domain" description="Putative metal-binding" evidence="17">
    <location>
        <begin position="9"/>
        <end position="48"/>
    </location>
</feature>
<dbReference type="InterPro" id="IPR021993">
    <property type="entry name" value="ATPase-cat-bd"/>
</dbReference>
<dbReference type="InterPro" id="IPR023298">
    <property type="entry name" value="ATPase_P-typ_TM_dom_sf"/>
</dbReference>
<comment type="similarity">
    <text evidence="2 15">Belongs to the cation transport ATPase (P-type) (TC 3.A.3) family. Type IB subfamily.</text>
</comment>
<evidence type="ECO:0000313" key="19">
    <source>
        <dbReference type="Proteomes" id="UP000722750"/>
    </source>
</evidence>
<dbReference type="InterPro" id="IPR059000">
    <property type="entry name" value="ATPase_P-type_domA"/>
</dbReference>
<dbReference type="PROSITE" id="PS00154">
    <property type="entry name" value="ATPASE_E1_E2"/>
    <property type="match status" value="1"/>
</dbReference>
<dbReference type="InterPro" id="IPR001757">
    <property type="entry name" value="P_typ_ATPase"/>
</dbReference>
<keyword evidence="13" id="KW-0406">Ion transport</keyword>
<feature type="transmembrane region" description="Helical" evidence="15">
    <location>
        <begin position="413"/>
        <end position="433"/>
    </location>
</feature>
<comment type="caution">
    <text evidence="18">The sequence shown here is derived from an EMBL/GenBank/DDBJ whole genome shotgun (WGS) entry which is preliminary data.</text>
</comment>
<dbReference type="Pfam" id="PF12156">
    <property type="entry name" value="ATPase-cat_bd"/>
    <property type="match status" value="1"/>
</dbReference>
<feature type="transmembrane region" description="Helical" evidence="15">
    <location>
        <begin position="746"/>
        <end position="765"/>
    </location>
</feature>
<gene>
    <name evidence="18" type="ORF">MAG551_02200</name>
</gene>
<evidence type="ECO:0000256" key="1">
    <source>
        <dbReference type="ARBA" id="ARBA00004651"/>
    </source>
</evidence>
<dbReference type="GO" id="GO:0043682">
    <property type="term" value="F:P-type divalent copper transporter activity"/>
    <property type="evidence" value="ECO:0007669"/>
    <property type="project" value="TreeGrafter"/>
</dbReference>
<dbReference type="AlphaFoldDB" id="A0A941W4M1"/>
<organism evidence="18 19">
    <name type="scientific">Candidatus Scalindua arabica</name>
    <dbReference type="NCBI Taxonomy" id="1127984"/>
    <lineage>
        <taxon>Bacteria</taxon>
        <taxon>Pseudomonadati</taxon>
        <taxon>Planctomycetota</taxon>
        <taxon>Candidatus Brocadiia</taxon>
        <taxon>Candidatus Brocadiales</taxon>
        <taxon>Candidatus Scalinduaceae</taxon>
        <taxon>Candidatus Scalindua</taxon>
    </lineage>
</organism>
<feature type="transmembrane region" description="Helical" evidence="15">
    <location>
        <begin position="235"/>
        <end position="253"/>
    </location>
</feature>
<evidence type="ECO:0000256" key="14">
    <source>
        <dbReference type="ARBA" id="ARBA00023136"/>
    </source>
</evidence>
<dbReference type="PANTHER" id="PTHR43520">
    <property type="entry name" value="ATP7, ISOFORM B"/>
    <property type="match status" value="1"/>
</dbReference>
<evidence type="ECO:0000256" key="4">
    <source>
        <dbReference type="ARBA" id="ARBA00022475"/>
    </source>
</evidence>
<dbReference type="GO" id="GO:0005524">
    <property type="term" value="F:ATP binding"/>
    <property type="evidence" value="ECO:0007669"/>
    <property type="project" value="UniProtKB-UniRule"/>
</dbReference>
<feature type="transmembrane region" description="Helical" evidence="15">
    <location>
        <begin position="167"/>
        <end position="188"/>
    </location>
</feature>
<dbReference type="InterPro" id="IPR018303">
    <property type="entry name" value="ATPase_P-typ_P_site"/>
</dbReference>
<dbReference type="SUPFAM" id="SSF55008">
    <property type="entry name" value="HMA, heavy metal-associated domain"/>
    <property type="match status" value="1"/>
</dbReference>
<feature type="transmembrane region" description="Helical" evidence="15">
    <location>
        <begin position="259"/>
        <end position="278"/>
    </location>
</feature>
<dbReference type="GO" id="GO:0005886">
    <property type="term" value="C:plasma membrane"/>
    <property type="evidence" value="ECO:0007669"/>
    <property type="project" value="UniProtKB-SubCell"/>
</dbReference>
<dbReference type="InterPro" id="IPR008250">
    <property type="entry name" value="ATPase_P-typ_transduc_dom_A_sf"/>
</dbReference>
<evidence type="ECO:0000256" key="5">
    <source>
        <dbReference type="ARBA" id="ARBA00022553"/>
    </source>
</evidence>
<evidence type="ECO:0000256" key="6">
    <source>
        <dbReference type="ARBA" id="ARBA00022692"/>
    </source>
</evidence>
<reference evidence="18" key="1">
    <citation type="journal article" date="2021" name="ISME J.">
        <title>Fine-scale metabolic discontinuity in a stratified prokaryote microbiome of a Red Sea deep halocline.</title>
        <authorList>
            <person name="Michoud G."/>
            <person name="Ngugi D.K."/>
            <person name="Barozzi A."/>
            <person name="Merlino G."/>
            <person name="Calleja M.L."/>
            <person name="Delgado-Huertas A."/>
            <person name="Moran X.A.G."/>
            <person name="Daffonchio D."/>
        </authorList>
    </citation>
    <scope>NUCLEOTIDE SEQUENCE</scope>
    <source>
        <strain evidence="18">SuakinDeep_MAG55_1</strain>
    </source>
</reference>
<keyword evidence="5" id="KW-0597">Phosphoprotein</keyword>
<dbReference type="InterPro" id="IPR036412">
    <property type="entry name" value="HAD-like_sf"/>
</dbReference>
<name>A0A941W4M1_9BACT</name>
<evidence type="ECO:0000256" key="11">
    <source>
        <dbReference type="ARBA" id="ARBA00022967"/>
    </source>
</evidence>
<evidence type="ECO:0000256" key="7">
    <source>
        <dbReference type="ARBA" id="ARBA00022723"/>
    </source>
</evidence>
<dbReference type="InterPro" id="IPR023214">
    <property type="entry name" value="HAD_sf"/>
</dbReference>
<dbReference type="PANTHER" id="PTHR43520:SF5">
    <property type="entry name" value="CATION-TRANSPORTING P-TYPE ATPASE-RELATED"/>
    <property type="match status" value="1"/>
</dbReference>
<feature type="transmembrane region" description="Helical" evidence="15">
    <location>
        <begin position="771"/>
        <end position="792"/>
    </location>
</feature>
<comment type="subcellular location">
    <subcellularLocation>
        <location evidence="1">Cell membrane</location>
        <topology evidence="1">Multi-pass membrane protein</topology>
    </subcellularLocation>
</comment>
<evidence type="ECO:0000256" key="15">
    <source>
        <dbReference type="RuleBase" id="RU362081"/>
    </source>
</evidence>
<keyword evidence="9 15" id="KW-0067">ATP-binding</keyword>
<dbReference type="EMBL" id="JAANXD010000081">
    <property type="protein sequence ID" value="MBS1259134.1"/>
    <property type="molecule type" value="Genomic_DNA"/>
</dbReference>
<evidence type="ECO:0000256" key="8">
    <source>
        <dbReference type="ARBA" id="ARBA00022741"/>
    </source>
</evidence>
<proteinExistence type="inferred from homology"/>
<dbReference type="InterPro" id="IPR023299">
    <property type="entry name" value="ATPase_P-typ_cyto_dom_N"/>
</dbReference>
<dbReference type="GO" id="GO:0016887">
    <property type="term" value="F:ATP hydrolysis activity"/>
    <property type="evidence" value="ECO:0007669"/>
    <property type="project" value="InterPro"/>
</dbReference>
<evidence type="ECO:0000313" key="18">
    <source>
        <dbReference type="EMBL" id="MBS1259134.1"/>
    </source>
</evidence>
<dbReference type="Proteomes" id="UP000722750">
    <property type="component" value="Unassembled WGS sequence"/>
</dbReference>
<protein>
    <submittedName>
        <fullName evidence="18">Copper-importing P-type ATPase A</fullName>
    </submittedName>
</protein>
<evidence type="ECO:0000259" key="16">
    <source>
        <dbReference type="Pfam" id="PF00122"/>
    </source>
</evidence>